<reference evidence="1 2" key="1">
    <citation type="submission" date="2019-08" db="EMBL/GenBank/DDBJ databases">
        <title>Deep-cultivation of Planctomycetes and their phenomic and genomic characterization uncovers novel biology.</title>
        <authorList>
            <person name="Wiegand S."/>
            <person name="Jogler M."/>
            <person name="Boedeker C."/>
            <person name="Pinto D."/>
            <person name="Vollmers J."/>
            <person name="Rivas-Marin E."/>
            <person name="Kohn T."/>
            <person name="Peeters S.H."/>
            <person name="Heuer A."/>
            <person name="Rast P."/>
            <person name="Oberbeckmann S."/>
            <person name="Bunk B."/>
            <person name="Jeske O."/>
            <person name="Meyerdierks A."/>
            <person name="Storesund J.E."/>
            <person name="Kallscheuer N."/>
            <person name="Luecker S."/>
            <person name="Lage O.M."/>
            <person name="Pohl T."/>
            <person name="Merkel B.J."/>
            <person name="Hornburger P."/>
            <person name="Mueller R.-W."/>
            <person name="Bruemmer F."/>
            <person name="Labrenz M."/>
            <person name="Spormann A.M."/>
            <person name="Op den Camp H."/>
            <person name="Overmann J."/>
            <person name="Amann R."/>
            <person name="Jetten M.S.M."/>
            <person name="Mascher T."/>
            <person name="Medema M.H."/>
            <person name="Devos D.P."/>
            <person name="Kaster A.-K."/>
            <person name="Ovreas L."/>
            <person name="Rohde M."/>
            <person name="Galperin M.Y."/>
            <person name="Jogler C."/>
        </authorList>
    </citation>
    <scope>NUCLEOTIDE SEQUENCE [LARGE SCALE GENOMIC DNA]</scope>
    <source>
        <strain evidence="1 2">OJF2</strain>
    </source>
</reference>
<name>A0A5B9VWJ9_9BACT</name>
<sequence>MELPVKFPSDSETILDDVARFRALSPLGRVSAIRSILADGRFLVSVSPRSARSERLDAEEASLTRQSIRDFINRHGR</sequence>
<accession>A0A5B9VWJ9</accession>
<evidence type="ECO:0000313" key="1">
    <source>
        <dbReference type="EMBL" id="QEH32459.1"/>
    </source>
</evidence>
<dbReference type="AlphaFoldDB" id="A0A5B9VWJ9"/>
<proteinExistence type="predicted"/>
<dbReference type="Proteomes" id="UP000324233">
    <property type="component" value="Chromosome"/>
</dbReference>
<evidence type="ECO:0000313" key="2">
    <source>
        <dbReference type="Proteomes" id="UP000324233"/>
    </source>
</evidence>
<gene>
    <name evidence="1" type="ORF">OJF2_09300</name>
</gene>
<dbReference type="RefSeq" id="WP_148591654.1">
    <property type="nucleotide sequence ID" value="NZ_CP042997.1"/>
</dbReference>
<protein>
    <submittedName>
        <fullName evidence="1">Uncharacterized protein</fullName>
    </submittedName>
</protein>
<organism evidence="1 2">
    <name type="scientific">Aquisphaera giovannonii</name>
    <dbReference type="NCBI Taxonomy" id="406548"/>
    <lineage>
        <taxon>Bacteria</taxon>
        <taxon>Pseudomonadati</taxon>
        <taxon>Planctomycetota</taxon>
        <taxon>Planctomycetia</taxon>
        <taxon>Isosphaerales</taxon>
        <taxon>Isosphaeraceae</taxon>
        <taxon>Aquisphaera</taxon>
    </lineage>
</organism>
<dbReference type="KEGG" id="agv:OJF2_09300"/>
<dbReference type="EMBL" id="CP042997">
    <property type="protein sequence ID" value="QEH32459.1"/>
    <property type="molecule type" value="Genomic_DNA"/>
</dbReference>
<keyword evidence="2" id="KW-1185">Reference proteome</keyword>